<dbReference type="GO" id="GO:0006629">
    <property type="term" value="P:lipid metabolic process"/>
    <property type="evidence" value="ECO:0007669"/>
    <property type="project" value="InterPro"/>
</dbReference>
<keyword evidence="6" id="KW-0479">Metal-binding</keyword>
<evidence type="ECO:0000256" key="4">
    <source>
        <dbReference type="ARBA" id="ARBA00022519"/>
    </source>
</evidence>
<dbReference type="InterPro" id="IPR005804">
    <property type="entry name" value="FA_desaturase_dom"/>
</dbReference>
<evidence type="ECO:0000313" key="15">
    <source>
        <dbReference type="Proteomes" id="UP000266313"/>
    </source>
</evidence>
<feature type="transmembrane region" description="Helical" evidence="12">
    <location>
        <begin position="158"/>
        <end position="176"/>
    </location>
</feature>
<protein>
    <submittedName>
        <fullName evidence="14">Fatty acid desaturase domain protein</fullName>
    </submittedName>
</protein>
<evidence type="ECO:0000256" key="2">
    <source>
        <dbReference type="ARBA" id="ARBA00010823"/>
    </source>
</evidence>
<dbReference type="AlphaFoldDB" id="A0A250KRM9"/>
<evidence type="ECO:0000256" key="9">
    <source>
        <dbReference type="ARBA" id="ARBA00023004"/>
    </source>
</evidence>
<gene>
    <name evidence="14" type="ORF">sS8_2252</name>
</gene>
<keyword evidence="9" id="KW-0408">Iron</keyword>
<evidence type="ECO:0000256" key="12">
    <source>
        <dbReference type="SAM" id="Phobius"/>
    </source>
</evidence>
<dbReference type="RefSeq" id="WP_232020597.1">
    <property type="nucleotide sequence ID" value="NZ_AP017928.1"/>
</dbReference>
<keyword evidence="3" id="KW-1003">Cell membrane</keyword>
<evidence type="ECO:0000256" key="11">
    <source>
        <dbReference type="ARBA" id="ARBA00023136"/>
    </source>
</evidence>
<dbReference type="GO" id="GO:0004497">
    <property type="term" value="F:monooxygenase activity"/>
    <property type="evidence" value="ECO:0007669"/>
    <property type="project" value="UniProtKB-KW"/>
</dbReference>
<feature type="transmembrane region" description="Helical" evidence="12">
    <location>
        <begin position="230"/>
        <end position="256"/>
    </location>
</feature>
<keyword evidence="15" id="KW-1185">Reference proteome</keyword>
<dbReference type="GO" id="GO:0046872">
    <property type="term" value="F:metal ion binding"/>
    <property type="evidence" value="ECO:0007669"/>
    <property type="project" value="UniProtKB-KW"/>
</dbReference>
<feature type="transmembrane region" description="Helical" evidence="12">
    <location>
        <begin position="127"/>
        <end position="146"/>
    </location>
</feature>
<feature type="transmembrane region" description="Helical" evidence="12">
    <location>
        <begin position="89"/>
        <end position="107"/>
    </location>
</feature>
<name>A0A250KRM9_9GAMM</name>
<evidence type="ECO:0000256" key="8">
    <source>
        <dbReference type="ARBA" id="ARBA00023002"/>
    </source>
</evidence>
<reference evidence="14 15" key="1">
    <citation type="submission" date="2016-12" db="EMBL/GenBank/DDBJ databases">
        <title>Genome sequencing of Methylocaldum marinum.</title>
        <authorList>
            <person name="Takeuchi M."/>
            <person name="Kamagata Y."/>
            <person name="Hiraoka S."/>
            <person name="Oshima K."/>
            <person name="Hattori M."/>
            <person name="Iwasaki W."/>
        </authorList>
    </citation>
    <scope>NUCLEOTIDE SEQUENCE [LARGE SCALE GENOMIC DNA]</scope>
    <source>
        <strain evidence="14 15">S8</strain>
    </source>
</reference>
<keyword evidence="5 12" id="KW-0812">Transmembrane</keyword>
<feature type="domain" description="Fatty acid desaturase" evidence="13">
    <location>
        <begin position="126"/>
        <end position="314"/>
    </location>
</feature>
<keyword evidence="4" id="KW-0997">Cell inner membrane</keyword>
<keyword evidence="8" id="KW-0560">Oxidoreductase</keyword>
<feature type="transmembrane region" description="Helical" evidence="12">
    <location>
        <begin position="50"/>
        <end position="69"/>
    </location>
</feature>
<evidence type="ECO:0000256" key="7">
    <source>
        <dbReference type="ARBA" id="ARBA00022989"/>
    </source>
</evidence>
<keyword evidence="11 12" id="KW-0472">Membrane</keyword>
<comment type="subcellular location">
    <subcellularLocation>
        <location evidence="1">Cell inner membrane</location>
        <topology evidence="1">Multi-pass membrane protein</topology>
    </subcellularLocation>
</comment>
<organism evidence="14 15">
    <name type="scientific">Methylocaldum marinum</name>
    <dbReference type="NCBI Taxonomy" id="1432792"/>
    <lineage>
        <taxon>Bacteria</taxon>
        <taxon>Pseudomonadati</taxon>
        <taxon>Pseudomonadota</taxon>
        <taxon>Gammaproteobacteria</taxon>
        <taxon>Methylococcales</taxon>
        <taxon>Methylococcaceae</taxon>
        <taxon>Methylocaldum</taxon>
    </lineage>
</organism>
<dbReference type="KEGG" id="mmai:sS8_2252"/>
<evidence type="ECO:0000256" key="1">
    <source>
        <dbReference type="ARBA" id="ARBA00004429"/>
    </source>
</evidence>
<evidence type="ECO:0000256" key="10">
    <source>
        <dbReference type="ARBA" id="ARBA00023033"/>
    </source>
</evidence>
<dbReference type="Pfam" id="PF00487">
    <property type="entry name" value="FA_desaturase"/>
    <property type="match status" value="1"/>
</dbReference>
<dbReference type="Proteomes" id="UP000266313">
    <property type="component" value="Chromosome"/>
</dbReference>
<evidence type="ECO:0000256" key="6">
    <source>
        <dbReference type="ARBA" id="ARBA00022723"/>
    </source>
</evidence>
<evidence type="ECO:0000259" key="13">
    <source>
        <dbReference type="Pfam" id="PF00487"/>
    </source>
</evidence>
<accession>A0A250KRM9</accession>
<dbReference type="PANTHER" id="PTHR38674:SF1">
    <property type="entry name" value="ALKANE 1-MONOOXYGENASE 1"/>
    <property type="match status" value="1"/>
</dbReference>
<proteinExistence type="inferred from homology"/>
<evidence type="ECO:0000313" key="14">
    <source>
        <dbReference type="EMBL" id="BBA34204.1"/>
    </source>
</evidence>
<comment type="similarity">
    <text evidence="2">Belongs to the fatty acid desaturase type 1 family. AlkB subfamily.</text>
</comment>
<dbReference type="EMBL" id="AP017928">
    <property type="protein sequence ID" value="BBA34204.1"/>
    <property type="molecule type" value="Genomic_DNA"/>
</dbReference>
<keyword evidence="7 12" id="KW-1133">Transmembrane helix</keyword>
<evidence type="ECO:0000256" key="5">
    <source>
        <dbReference type="ARBA" id="ARBA00022692"/>
    </source>
</evidence>
<evidence type="ECO:0000256" key="3">
    <source>
        <dbReference type="ARBA" id="ARBA00022475"/>
    </source>
</evidence>
<dbReference type="PANTHER" id="PTHR38674">
    <property type="entry name" value="ALKANE 1-MONOOXYGENASE 1"/>
    <property type="match status" value="1"/>
</dbReference>
<keyword evidence="10" id="KW-0503">Monooxygenase</keyword>
<sequence>MDILTKTAADGVSRTVRLPDFLPPWWCGFGLSLVMPGCLFAFLATGPHPAVQALAWTLPFAALFAADCFGPRERRSVPAEVPRRFFDGLLYALALLQLLNVLALGLLASRLSWGDPTELANSLANLLAIRIMAGANFCCAAICPAHEFVHRHRPWQRLLGRFLLATLFYDHFAIAHKRAHHAMLGSALDPSTAVAGESYESFFRRVAIQQWRIAWETDRWTTLAGAAAEALWLAVYVWLFGLLAAAVFLHCAYTAVRILEAVNYFQHYGLTQASGRSRLAAWRNDSAVSLFLFLGLTRHADHHRRPGVPYPDLLASAQGPVMPYGYWGMAVMVLRRNEKYRAWADAQDIA</sequence>
<dbReference type="InterPro" id="IPR033885">
    <property type="entry name" value="AlkB/XylM"/>
</dbReference>
<dbReference type="GO" id="GO:0005886">
    <property type="term" value="C:plasma membrane"/>
    <property type="evidence" value="ECO:0007669"/>
    <property type="project" value="UniProtKB-SubCell"/>
</dbReference>
<feature type="transmembrane region" description="Helical" evidence="12">
    <location>
        <begin position="21"/>
        <end position="44"/>
    </location>
</feature>